<dbReference type="Gene3D" id="1.10.10.10">
    <property type="entry name" value="Winged helix-like DNA-binding domain superfamily/Winged helix DNA-binding domain"/>
    <property type="match status" value="1"/>
</dbReference>
<evidence type="ECO:0000313" key="4">
    <source>
        <dbReference type="Proteomes" id="UP000307517"/>
    </source>
</evidence>
<dbReference type="NCBIfam" id="NF007366">
    <property type="entry name" value="PRK09863.1"/>
    <property type="match status" value="1"/>
</dbReference>
<dbReference type="Pfam" id="PF00359">
    <property type="entry name" value="PTS_EIIA_2"/>
    <property type="match status" value="1"/>
</dbReference>
<reference evidence="3 4" key="1">
    <citation type="submission" date="2019-04" db="EMBL/GenBank/DDBJ databases">
        <title>Genome Announcement to Ensure Probiotic Safety of Lactobacillus rhamnosus UBLR-58.</title>
        <authorList>
            <person name="Sulthana A."/>
            <person name="Lakshmi S.G."/>
            <person name="Madempudi R.S."/>
        </authorList>
    </citation>
    <scope>NUCLEOTIDE SEQUENCE [LARGE SCALE GENOMIC DNA]</scope>
    <source>
        <strain evidence="3 4">UBLR-58</strain>
    </source>
</reference>
<dbReference type="AlphaFoldDB" id="A0A508YVI3"/>
<dbReference type="InterPro" id="IPR002178">
    <property type="entry name" value="PTS_EIIA_type-2_dom"/>
</dbReference>
<reference evidence="2 5" key="2">
    <citation type="submission" date="2020-07" db="EMBL/GenBank/DDBJ databases">
        <title>Organ Donor 1.</title>
        <authorList>
            <person name="Marsh A.J."/>
            <person name="Azcarate-Peril M.A."/>
        </authorList>
    </citation>
    <scope>NUCLEOTIDE SEQUENCE [LARGE SCALE GENOMIC DNA]</scope>
    <source>
        <strain evidence="2 5">AMC0712</strain>
    </source>
</reference>
<dbReference type="RefSeq" id="WP_005691562.1">
    <property type="nucleotide sequence ID" value="NZ_CABFNI010000015.1"/>
</dbReference>
<dbReference type="InterPro" id="IPR016152">
    <property type="entry name" value="PTrfase/Anion_transptr"/>
</dbReference>
<protein>
    <submittedName>
        <fullName evidence="2">HTH domain-containing protein</fullName>
    </submittedName>
</protein>
<dbReference type="SUPFAM" id="SSF55804">
    <property type="entry name" value="Phoshotransferase/anion transport protein"/>
    <property type="match status" value="1"/>
</dbReference>
<dbReference type="Proteomes" id="UP000307517">
    <property type="component" value="Unassembled WGS sequence"/>
</dbReference>
<dbReference type="Pfam" id="PF08279">
    <property type="entry name" value="HTH_11"/>
    <property type="match status" value="1"/>
</dbReference>
<evidence type="ECO:0000259" key="1">
    <source>
        <dbReference type="PROSITE" id="PS51094"/>
    </source>
</evidence>
<evidence type="ECO:0000313" key="3">
    <source>
        <dbReference type="EMBL" id="THC81175.1"/>
    </source>
</evidence>
<dbReference type="PANTHER" id="PTHR30185">
    <property type="entry name" value="CRYPTIC BETA-GLUCOSIDE BGL OPERON ANTITERMINATOR"/>
    <property type="match status" value="1"/>
</dbReference>
<organism evidence="2 5">
    <name type="scientific">Lacticaseibacillus rhamnosus</name>
    <name type="common">Lactobacillus rhamnosus</name>
    <dbReference type="NCBI Taxonomy" id="47715"/>
    <lineage>
        <taxon>Bacteria</taxon>
        <taxon>Bacillati</taxon>
        <taxon>Bacillota</taxon>
        <taxon>Bacilli</taxon>
        <taxon>Lactobacillales</taxon>
        <taxon>Lactobacillaceae</taxon>
        <taxon>Lacticaseibacillus</taxon>
    </lineage>
</organism>
<feature type="domain" description="PTS EIIA type-2" evidence="1">
    <location>
        <begin position="431"/>
        <end position="568"/>
    </location>
</feature>
<dbReference type="EMBL" id="JACCKI010000003">
    <property type="protein sequence ID" value="NZA04653.1"/>
    <property type="molecule type" value="Genomic_DNA"/>
</dbReference>
<sequence length="569" mass="64399">MLLLREIKVLRRLSQQDFSGGELAKQLKASRRTIVRDIAAINTELQSSGIGMITTQNKYHLTILNPGRLMALLDTSRDEANEILLRLCISETIPMADLIAETYLSRTQIMDYISELNADYADIFRISSRPGMGMTIKMKRLTRIDIAADCIFEYPQLLDKVAPGTDRLPQLTDYLSENICPYQTWVIDSQWRAQVLAAFICSPSSGTLTAARQSNQIDNFVKTREALLMGLGKSRDKIVQMFSEIADDFQLEAIGQSTFESLFTHFVRECAFPRPLSVLSDYDIAKLSAQNPVAFDYAHVVALDLFKISHQVWLDSDFLALYIVQAVNQREAKPVRILFLAPRMSLAQINATIIQQKLHNISLHMVRSLKEAETIFDQRHFDLAIANVRHDVVEHASISFVLTFSAVVTDQDIAALEQLVNGQYYRENIAAMLAPNHFVGQITGDKFLTVLQKGLQNFVRNDLLDRADAVKIIEREQAGNQLVLNHISIPHIVTNSVTDYRLFAIKPKEVITIDDQPIYLLVIVLVGTSQAEKNTIFSYLYQTLRRYVPADIEDVQDYQQVIKLLKGSV</sequence>
<gene>
    <name evidence="3" type="ORF">E6L36_12875</name>
    <name evidence="2" type="ORF">H0N82_05920</name>
</gene>
<proteinExistence type="predicted"/>
<dbReference type="EMBL" id="SSHM01000001">
    <property type="protein sequence ID" value="THC81175.1"/>
    <property type="molecule type" value="Genomic_DNA"/>
</dbReference>
<dbReference type="PROSITE" id="PS51094">
    <property type="entry name" value="PTS_EIIA_TYPE_2"/>
    <property type="match status" value="1"/>
</dbReference>
<dbReference type="InterPro" id="IPR050661">
    <property type="entry name" value="BglG_antiterminators"/>
</dbReference>
<evidence type="ECO:0000313" key="5">
    <source>
        <dbReference type="Proteomes" id="UP000552935"/>
    </source>
</evidence>
<dbReference type="Gene3D" id="3.40.930.10">
    <property type="entry name" value="Mannitol-specific EII, Chain A"/>
    <property type="match status" value="1"/>
</dbReference>
<dbReference type="InterPro" id="IPR013196">
    <property type="entry name" value="HTH_11"/>
</dbReference>
<dbReference type="InterPro" id="IPR036388">
    <property type="entry name" value="WH-like_DNA-bd_sf"/>
</dbReference>
<accession>A0A508YVI3</accession>
<name>A0A508YVI3_LACRH</name>
<dbReference type="Proteomes" id="UP000552935">
    <property type="component" value="Unassembled WGS sequence"/>
</dbReference>
<comment type="caution">
    <text evidence="2">The sequence shown here is derived from an EMBL/GenBank/DDBJ whole genome shotgun (WGS) entry which is preliminary data.</text>
</comment>
<evidence type="ECO:0000313" key="2">
    <source>
        <dbReference type="EMBL" id="NZA04653.1"/>
    </source>
</evidence>